<protein>
    <submittedName>
        <fullName evidence="1">Ferrous iron transport protein B</fullName>
    </submittedName>
</protein>
<dbReference type="Proteomes" id="UP000049855">
    <property type="component" value="Unassembled WGS sequence"/>
</dbReference>
<name>A0A0U1KZE2_9FIRM</name>
<dbReference type="AlphaFoldDB" id="A0A0U1KZE2"/>
<keyword evidence="2" id="KW-1185">Reference proteome</keyword>
<proteinExistence type="predicted"/>
<sequence length="68" mass="7259">MGGYDQKLKKSIKSRAGEKLAKSYAGQFGKTIEPVIWSLGIDWKIGVGLVSAMAAKEVLVSTLALSTM</sequence>
<dbReference type="EMBL" id="CTRP01000011">
    <property type="protein sequence ID" value="CQR72645.1"/>
    <property type="molecule type" value="Genomic_DNA"/>
</dbReference>
<organism evidence="1 2">
    <name type="scientific">Sporomusa ovata</name>
    <dbReference type="NCBI Taxonomy" id="2378"/>
    <lineage>
        <taxon>Bacteria</taxon>
        <taxon>Bacillati</taxon>
        <taxon>Bacillota</taxon>
        <taxon>Negativicutes</taxon>
        <taxon>Selenomonadales</taxon>
        <taxon>Sporomusaceae</taxon>
        <taxon>Sporomusa</taxon>
    </lineage>
</organism>
<accession>A0A0U1KZE2</accession>
<evidence type="ECO:0000313" key="2">
    <source>
        <dbReference type="Proteomes" id="UP000049855"/>
    </source>
</evidence>
<gene>
    <name evidence="1" type="ORF">SpAn4DRAFT_3105</name>
</gene>
<reference evidence="2" key="1">
    <citation type="submission" date="2015-03" db="EMBL/GenBank/DDBJ databases">
        <authorList>
            <person name="Nijsse Bart"/>
        </authorList>
    </citation>
    <scope>NUCLEOTIDE SEQUENCE [LARGE SCALE GENOMIC DNA]</scope>
</reference>
<evidence type="ECO:0000313" key="1">
    <source>
        <dbReference type="EMBL" id="CQR72645.1"/>
    </source>
</evidence>